<feature type="coiled-coil region" evidence="1">
    <location>
        <begin position="154"/>
        <end position="199"/>
    </location>
</feature>
<evidence type="ECO:0000256" key="1">
    <source>
        <dbReference type="SAM" id="Coils"/>
    </source>
</evidence>
<dbReference type="Pfam" id="PF08448">
    <property type="entry name" value="PAS_4"/>
    <property type="match status" value="2"/>
</dbReference>
<sequence length="406" mass="45306">MSDFPAAVPARFEPEGLLETVLDVSLTPLLLLRPWSGRAGPAEPAAEATDFALDYLNPAGQRLLALPAHPGGTLRTHFPGPVAAALLAFCRRQCGPNPTAGLVLSYPGPNHPLRVAARRHGEHLVISLLQEAGMLEEDAAEVIDTQAQTSNQALLRTQQQLRQLSEALASQAREHTRQLRQARAEADRQQQRLERFFRQAPAAICVLDGPDLVFELINPAYQQLFPGRRLLHRPLLEALPELAGQPVWQALQQVYMSGETHEEIGTRIPIARTEGGPLQEYYFHHIQQARYNDQGQIDGIIVFAIDMTEHVRVRERVQGLQAQVQAGTRRLAQERETFYQAFARTPAAICILRGPEHRLEYFNAAYEQLFPDRQLRGRPVAEAQPEAVAQGFVALLDQVYQTGETY</sequence>
<name>A0A418R088_9BACT</name>
<comment type="caution">
    <text evidence="3">The sequence shown here is derived from an EMBL/GenBank/DDBJ whole genome shotgun (WGS) entry which is preliminary data.</text>
</comment>
<protein>
    <submittedName>
        <fullName evidence="3">PAS domain-containing protein</fullName>
    </submittedName>
</protein>
<dbReference type="EMBL" id="QYCN01000011">
    <property type="protein sequence ID" value="RIY10832.1"/>
    <property type="molecule type" value="Genomic_DNA"/>
</dbReference>
<dbReference type="InterPro" id="IPR035965">
    <property type="entry name" value="PAS-like_dom_sf"/>
</dbReference>
<dbReference type="InterPro" id="IPR000014">
    <property type="entry name" value="PAS"/>
</dbReference>
<keyword evidence="4" id="KW-1185">Reference proteome</keyword>
<dbReference type="RefSeq" id="WP_119655499.1">
    <property type="nucleotide sequence ID" value="NZ_JBHUOI010000025.1"/>
</dbReference>
<keyword evidence="1" id="KW-0175">Coiled coil</keyword>
<feature type="domain" description="PAS" evidence="2">
    <location>
        <begin position="191"/>
        <end position="256"/>
    </location>
</feature>
<organism evidence="3 4">
    <name type="scientific">Hymenobacter rubripertinctus</name>
    <dbReference type="NCBI Taxonomy" id="2029981"/>
    <lineage>
        <taxon>Bacteria</taxon>
        <taxon>Pseudomonadati</taxon>
        <taxon>Bacteroidota</taxon>
        <taxon>Cytophagia</taxon>
        <taxon>Cytophagales</taxon>
        <taxon>Hymenobacteraceae</taxon>
        <taxon>Hymenobacter</taxon>
    </lineage>
</organism>
<evidence type="ECO:0000313" key="4">
    <source>
        <dbReference type="Proteomes" id="UP000284250"/>
    </source>
</evidence>
<dbReference type="OrthoDB" id="9813151at2"/>
<reference evidence="3 4" key="2">
    <citation type="submission" date="2019-01" db="EMBL/GenBank/DDBJ databases">
        <title>Hymenobacter humicola sp. nov., isolated from soils in Antarctica.</title>
        <authorList>
            <person name="Sedlacek I."/>
            <person name="Holochova P."/>
            <person name="Kralova S."/>
            <person name="Pantucek R."/>
            <person name="Stankova E."/>
            <person name="Vrbovska V."/>
            <person name="Kristofova L."/>
            <person name="Svec P."/>
            <person name="Busse H.-J."/>
        </authorList>
    </citation>
    <scope>NUCLEOTIDE SEQUENCE [LARGE SCALE GENOMIC DNA]</scope>
    <source>
        <strain evidence="3 4">CCM 8852</strain>
    </source>
</reference>
<evidence type="ECO:0000313" key="3">
    <source>
        <dbReference type="EMBL" id="RIY10832.1"/>
    </source>
</evidence>
<reference evidence="3 4" key="1">
    <citation type="submission" date="2018-09" db="EMBL/GenBank/DDBJ databases">
        <authorList>
            <person name="Zeman M."/>
            <person name="Pardy F."/>
        </authorList>
    </citation>
    <scope>NUCLEOTIDE SEQUENCE [LARGE SCALE GENOMIC DNA]</scope>
    <source>
        <strain evidence="3 4">CCM 8852</strain>
    </source>
</reference>
<dbReference type="SMART" id="SM00091">
    <property type="entry name" value="PAS"/>
    <property type="match status" value="2"/>
</dbReference>
<feature type="domain" description="PAS" evidence="2">
    <location>
        <begin position="336"/>
        <end position="401"/>
    </location>
</feature>
<proteinExistence type="predicted"/>
<dbReference type="Proteomes" id="UP000284250">
    <property type="component" value="Unassembled WGS sequence"/>
</dbReference>
<dbReference type="SUPFAM" id="SSF55785">
    <property type="entry name" value="PYP-like sensor domain (PAS domain)"/>
    <property type="match status" value="2"/>
</dbReference>
<dbReference type="AlphaFoldDB" id="A0A418R088"/>
<dbReference type="InterPro" id="IPR013656">
    <property type="entry name" value="PAS_4"/>
</dbReference>
<evidence type="ECO:0000259" key="2">
    <source>
        <dbReference type="SMART" id="SM00091"/>
    </source>
</evidence>
<accession>A0A418R088</accession>
<dbReference type="Gene3D" id="3.30.450.20">
    <property type="entry name" value="PAS domain"/>
    <property type="match status" value="2"/>
</dbReference>
<gene>
    <name evidence="3" type="ORF">D0T11_09225</name>
</gene>